<evidence type="ECO:0000313" key="13">
    <source>
        <dbReference type="EMBL" id="AEH89674.1"/>
    </source>
</evidence>
<dbReference type="EMBL" id="CP002279">
    <property type="protein sequence ID" value="AEH89674.1"/>
    <property type="molecule type" value="Genomic_DNA"/>
</dbReference>
<feature type="binding site" evidence="7 10">
    <location>
        <position position="326"/>
    </location>
    <ligand>
        <name>Mg(2+)</name>
        <dbReference type="ChEBI" id="CHEBI:18420"/>
    </ligand>
</feature>
<comment type="catalytic activity">
    <reaction evidence="7 8">
        <text>5-phospho-beta-D-ribosylamine + L-glutamate + diphosphate = 5-phospho-alpha-D-ribose 1-diphosphate + L-glutamine + H2O</text>
        <dbReference type="Rhea" id="RHEA:14905"/>
        <dbReference type="ChEBI" id="CHEBI:15377"/>
        <dbReference type="ChEBI" id="CHEBI:29985"/>
        <dbReference type="ChEBI" id="CHEBI:33019"/>
        <dbReference type="ChEBI" id="CHEBI:58017"/>
        <dbReference type="ChEBI" id="CHEBI:58359"/>
        <dbReference type="ChEBI" id="CHEBI:58681"/>
        <dbReference type="EC" id="2.4.2.14"/>
    </reaction>
</comment>
<evidence type="ECO:0000256" key="8">
    <source>
        <dbReference type="PIRNR" id="PIRNR000485"/>
    </source>
</evidence>
<dbReference type="GO" id="GO:0000287">
    <property type="term" value="F:magnesium ion binding"/>
    <property type="evidence" value="ECO:0007669"/>
    <property type="project" value="UniProtKB-UniRule"/>
</dbReference>
<dbReference type="STRING" id="536019.Mesop_5258"/>
<feature type="binding site" evidence="7 11">
    <location>
        <position position="481"/>
    </location>
    <ligand>
        <name>[4Fe-4S] cluster</name>
        <dbReference type="ChEBI" id="CHEBI:49883"/>
    </ligand>
</feature>
<dbReference type="MEROPS" id="C44.001"/>
<evidence type="ECO:0000256" key="10">
    <source>
        <dbReference type="PIRSR" id="PIRSR000485-2"/>
    </source>
</evidence>
<feature type="binding site" evidence="7 10">
    <location>
        <position position="389"/>
    </location>
    <ligand>
        <name>Mg(2+)</name>
        <dbReference type="ChEBI" id="CHEBI:18420"/>
    </ligand>
</feature>
<dbReference type="SUPFAM" id="SSF53271">
    <property type="entry name" value="PRTase-like"/>
    <property type="match status" value="1"/>
</dbReference>
<dbReference type="GO" id="GO:0006189">
    <property type="term" value="P:'de novo' IMP biosynthetic process"/>
    <property type="evidence" value="ECO:0007669"/>
    <property type="project" value="UniProtKB-UniRule"/>
</dbReference>
<dbReference type="InterPro" id="IPR005854">
    <property type="entry name" value="PurF"/>
</dbReference>
<keyword evidence="4 7" id="KW-0808">Transferase</keyword>
<comment type="function">
    <text evidence="7">Catalyzes the formation of phosphoribosylamine from phosphoribosylpyrophosphate (PRPP) and glutamine.</text>
</comment>
<accession>F7Y649</accession>
<dbReference type="NCBIfam" id="TIGR01134">
    <property type="entry name" value="purF"/>
    <property type="match status" value="1"/>
</dbReference>
<keyword evidence="7 10" id="KW-0460">Magnesium</keyword>
<keyword evidence="7 11" id="KW-0411">Iron-sulfur</keyword>
<evidence type="ECO:0000256" key="4">
    <source>
        <dbReference type="ARBA" id="ARBA00022679"/>
    </source>
</evidence>
<dbReference type="Pfam" id="PF00156">
    <property type="entry name" value="Pribosyltran"/>
    <property type="match status" value="1"/>
</dbReference>
<keyword evidence="7" id="KW-0004">4Fe-4S</keyword>
<protein>
    <recommendedName>
        <fullName evidence="7">Amidophosphoribosyltransferase</fullName>
        <shortName evidence="7">ATase</shortName>
        <ecNumber evidence="7">2.4.2.14</ecNumber>
    </recommendedName>
    <alternativeName>
        <fullName evidence="7">Glutamine phosphoribosylpyrophosphate amidotransferase</fullName>
        <shortName evidence="7">GPATase</shortName>
    </alternativeName>
</protein>
<sequence length="513" mass="55905">MNDCTARVAFDANPLYMAILAELKMADADDVLSAEADDHFHDECGVFGIFGRQDAAAIVTLGLHALQHRGQEAAGIVSYDGTQFHVERHVGLIGDTFTKQRVIDSLQGNRAIGHTRYATTGGAGMRNIQPFFAELADGGFAVAHNGNLTNAMTVQRALQKQGAIFSSTSDTETLLHLVATSKERDLNSRFIDAVRQVEGAFSLVAMTAKKMIGCRDPLGIRPLVLGDLDGAWILASETCALDIIGARFVRDLKPGEMVVVTSKGIESLFPFEPQKTRFCIFEYVYFARPDSSVEGRNVYEVRKRIGAELAQENPVDADIVVPVPDSGTPAAIGFSQAAGIPFELGIIRNHYVGRTFIQPGDSIRHMGVKLKHNANRRMIEGKRVVLVDDSIVRGTTSQKIVQMVRDAGAKEVHMRIASPPTSASCFYGVDTPEKSKLLASRMSVEEMAEFIRVDSLGFLSIDGLYRAVGEASRDNDQPQFCDACFTGQYPTRLLDFEGHDNVRTLSLLANSGA</sequence>
<keyword evidence="3 7" id="KW-0328">Glycosyltransferase</keyword>
<comment type="cofactor">
    <cofactor evidence="7 10">
        <name>Mg(2+)</name>
        <dbReference type="ChEBI" id="CHEBI:18420"/>
    </cofactor>
    <text evidence="7 10">Binds 1 Mg(2+) ion per subunit.</text>
</comment>
<dbReference type="Pfam" id="PF13537">
    <property type="entry name" value="GATase_7"/>
    <property type="match status" value="1"/>
</dbReference>
<evidence type="ECO:0000256" key="11">
    <source>
        <dbReference type="PIRSR" id="PIRSR000485-3"/>
    </source>
</evidence>
<dbReference type="AlphaFoldDB" id="F7Y649"/>
<keyword evidence="5 7" id="KW-0658">Purine biosynthesis</keyword>
<comment type="cofactor">
    <cofactor evidence="7 11">
        <name>[4Fe-4S] cluster</name>
        <dbReference type="ChEBI" id="CHEBI:49883"/>
    </cofactor>
    <text evidence="7 11">Binds 1 [4Fe-4S] cluster per subunit.</text>
</comment>
<dbReference type="HAMAP" id="MF_01931">
    <property type="entry name" value="PurF"/>
    <property type="match status" value="1"/>
</dbReference>
<dbReference type="HOGENOM" id="CLU_022389_3_1_5"/>
<dbReference type="PANTHER" id="PTHR11907">
    <property type="entry name" value="AMIDOPHOSPHORIBOSYLTRANSFERASE"/>
    <property type="match status" value="1"/>
</dbReference>
<feature type="active site" description="Nucleophile" evidence="7 9">
    <location>
        <position position="44"/>
    </location>
</feature>
<feature type="binding site" evidence="7 11">
    <location>
        <position position="279"/>
    </location>
    <ligand>
        <name>[4Fe-4S] cluster</name>
        <dbReference type="ChEBI" id="CHEBI:49883"/>
    </ligand>
</feature>
<evidence type="ECO:0000256" key="7">
    <source>
        <dbReference type="HAMAP-Rule" id="MF_01931"/>
    </source>
</evidence>
<dbReference type="GO" id="GO:0009113">
    <property type="term" value="P:purine nucleobase biosynthetic process"/>
    <property type="evidence" value="ECO:0007669"/>
    <property type="project" value="UniProtKB-UniRule"/>
</dbReference>
<dbReference type="CDD" id="cd00715">
    <property type="entry name" value="GPATase_N"/>
    <property type="match status" value="1"/>
</dbReference>
<dbReference type="GO" id="GO:0051539">
    <property type="term" value="F:4 iron, 4 sulfur cluster binding"/>
    <property type="evidence" value="ECO:0007669"/>
    <property type="project" value="UniProtKB-KW"/>
</dbReference>
<comment type="pathway">
    <text evidence="1 7 8">Purine metabolism; IMP biosynthesis via de novo pathway; N(1)-(5-phospho-D-ribosyl)glycinamide from 5-phospho-alpha-D-ribose 1-diphosphate: step 1/2.</text>
</comment>
<keyword evidence="6 7" id="KW-0315">Glutamine amidotransferase</keyword>
<feature type="domain" description="Glutamine amidotransferase type-2" evidence="12">
    <location>
        <begin position="44"/>
        <end position="263"/>
    </location>
</feature>
<evidence type="ECO:0000256" key="1">
    <source>
        <dbReference type="ARBA" id="ARBA00005209"/>
    </source>
</evidence>
<organism evidence="13 14">
    <name type="scientific">Mesorhizobium opportunistum (strain LMG 24607 / HAMBI 3007 / WSM2075)</name>
    <dbReference type="NCBI Taxonomy" id="536019"/>
    <lineage>
        <taxon>Bacteria</taxon>
        <taxon>Pseudomonadati</taxon>
        <taxon>Pseudomonadota</taxon>
        <taxon>Alphaproteobacteria</taxon>
        <taxon>Hyphomicrobiales</taxon>
        <taxon>Phyllobacteriaceae</taxon>
        <taxon>Mesorhizobium</taxon>
    </lineage>
</organism>
<evidence type="ECO:0000256" key="6">
    <source>
        <dbReference type="ARBA" id="ARBA00022962"/>
    </source>
</evidence>
<keyword evidence="7 10" id="KW-0479">Metal-binding</keyword>
<dbReference type="SUPFAM" id="SSF56235">
    <property type="entry name" value="N-terminal nucleophile aminohydrolases (Ntn hydrolases)"/>
    <property type="match status" value="1"/>
</dbReference>
<dbReference type="PIRSF" id="PIRSF000485">
    <property type="entry name" value="Amd_phspho_trans"/>
    <property type="match status" value="1"/>
</dbReference>
<feature type="binding site" evidence="7 11">
    <location>
        <position position="425"/>
    </location>
    <ligand>
        <name>[4Fe-4S] cluster</name>
        <dbReference type="ChEBI" id="CHEBI:49883"/>
    </ligand>
</feature>
<dbReference type="Gene3D" id="3.40.50.2020">
    <property type="match status" value="1"/>
</dbReference>
<dbReference type="UniPathway" id="UPA00074">
    <property type="reaction ID" value="UER00124"/>
</dbReference>
<gene>
    <name evidence="7" type="primary">purF</name>
    <name evidence="13" type="ordered locus">Mesop_5258</name>
</gene>
<feature type="binding site" evidence="7 10">
    <location>
        <position position="388"/>
    </location>
    <ligand>
        <name>Mg(2+)</name>
        <dbReference type="ChEBI" id="CHEBI:18420"/>
    </ligand>
</feature>
<evidence type="ECO:0000259" key="12">
    <source>
        <dbReference type="PROSITE" id="PS51278"/>
    </source>
</evidence>
<keyword evidence="7 11" id="KW-0408">Iron</keyword>
<evidence type="ECO:0000313" key="14">
    <source>
        <dbReference type="Proteomes" id="UP000001623"/>
    </source>
</evidence>
<evidence type="ECO:0000256" key="3">
    <source>
        <dbReference type="ARBA" id="ARBA00022676"/>
    </source>
</evidence>
<evidence type="ECO:0000256" key="2">
    <source>
        <dbReference type="ARBA" id="ARBA00010138"/>
    </source>
</evidence>
<dbReference type="PROSITE" id="PS51278">
    <property type="entry name" value="GATASE_TYPE_2"/>
    <property type="match status" value="1"/>
</dbReference>
<dbReference type="Gene3D" id="3.60.20.10">
    <property type="entry name" value="Glutamine Phosphoribosylpyrophosphate, subunit 1, domain 1"/>
    <property type="match status" value="1"/>
</dbReference>
<reference evidence="13 14" key="1">
    <citation type="submission" date="2010-10" db="EMBL/GenBank/DDBJ databases">
        <title>Complete sequence of Mesorhizobium opportunistum WSM2075.</title>
        <authorList>
            <consortium name="US DOE Joint Genome Institute"/>
            <person name="Lucas S."/>
            <person name="Copeland A."/>
            <person name="Lapidus A."/>
            <person name="Cheng J.-F."/>
            <person name="Bruce D."/>
            <person name="Goodwin L."/>
            <person name="Pitluck S."/>
            <person name="Chertkov O."/>
            <person name="Misra M."/>
            <person name="Detter J.C."/>
            <person name="Han C."/>
            <person name="Tapia R."/>
            <person name="Land M."/>
            <person name="Hauser L."/>
            <person name="Kyrpides N."/>
            <person name="Ovchinnikova G."/>
            <person name="Mavrommatis K.M."/>
            <person name="Tiwari R.P."/>
            <person name="Howieson J.G."/>
            <person name="O'Hara G.W."/>
            <person name="Nandasena K.G."/>
            <person name="Woyke T."/>
        </authorList>
    </citation>
    <scope>NUCLEOTIDE SEQUENCE [LARGE SCALE GENOMIC DNA]</scope>
    <source>
        <strain evidence="14">LMG 24607 / HAMBI 3007 / WSM2075</strain>
    </source>
</reference>
<dbReference type="InterPro" id="IPR035584">
    <property type="entry name" value="PurF_N"/>
</dbReference>
<proteinExistence type="inferred from homology"/>
<dbReference type="InterPro" id="IPR017932">
    <property type="entry name" value="GATase_2_dom"/>
</dbReference>
<feature type="binding site" evidence="7 11">
    <location>
        <position position="484"/>
    </location>
    <ligand>
        <name>[4Fe-4S] cluster</name>
        <dbReference type="ChEBI" id="CHEBI:49883"/>
    </ligand>
</feature>
<dbReference type="InterPro" id="IPR029057">
    <property type="entry name" value="PRTase-like"/>
</dbReference>
<dbReference type="InterPro" id="IPR000836">
    <property type="entry name" value="PRTase_dom"/>
</dbReference>
<dbReference type="Proteomes" id="UP000001623">
    <property type="component" value="Chromosome"/>
</dbReference>
<evidence type="ECO:0000256" key="5">
    <source>
        <dbReference type="ARBA" id="ARBA00022755"/>
    </source>
</evidence>
<dbReference type="GO" id="GO:0004044">
    <property type="term" value="F:amidophosphoribosyltransferase activity"/>
    <property type="evidence" value="ECO:0007669"/>
    <property type="project" value="UniProtKB-UniRule"/>
</dbReference>
<dbReference type="CDD" id="cd06223">
    <property type="entry name" value="PRTases_typeI"/>
    <property type="match status" value="1"/>
</dbReference>
<name>F7Y649_MESOW</name>
<dbReference type="KEGG" id="mop:Mesop_5258"/>
<evidence type="ECO:0000256" key="9">
    <source>
        <dbReference type="PIRSR" id="PIRSR000485-1"/>
    </source>
</evidence>
<dbReference type="InterPro" id="IPR029055">
    <property type="entry name" value="Ntn_hydrolases_N"/>
</dbReference>
<dbReference type="eggNOG" id="COG0034">
    <property type="taxonomic scope" value="Bacteria"/>
</dbReference>
<dbReference type="EC" id="2.4.2.14" evidence="7"/>
<comment type="similarity">
    <text evidence="2 7 8">In the C-terminal section; belongs to the purine/pyrimidine phosphoribosyltransferase family.</text>
</comment>